<dbReference type="InterPro" id="IPR041462">
    <property type="entry name" value="Bact_A2M_MG6"/>
</dbReference>
<dbReference type="SUPFAM" id="SSF57414">
    <property type="entry name" value="Hairpin loop containing domain-like"/>
    <property type="match status" value="1"/>
</dbReference>
<dbReference type="Pfam" id="PF17973">
    <property type="entry name" value="bMG10"/>
    <property type="match status" value="1"/>
</dbReference>
<dbReference type="PROSITE" id="PS50005">
    <property type="entry name" value="TPR"/>
    <property type="match status" value="2"/>
</dbReference>
<dbReference type="PANTHER" id="PTHR40094:SF1">
    <property type="entry name" value="UBIQUITIN DOMAIN-CONTAINING PROTEIN"/>
    <property type="match status" value="1"/>
</dbReference>
<comment type="caution">
    <text evidence="8">The sequence shown here is derived from an EMBL/GenBank/DDBJ whole genome shotgun (WGS) entry which is preliminary data.</text>
</comment>
<feature type="repeat" description="TPR" evidence="5">
    <location>
        <begin position="138"/>
        <end position="171"/>
    </location>
</feature>
<feature type="repeat" description="TPR" evidence="5">
    <location>
        <begin position="218"/>
        <end position="251"/>
    </location>
</feature>
<comment type="similarity">
    <text evidence="1">Belongs to the protease inhibitor I39 (alpha-2-macroglobulin) family. Bacterial alpha-2-macroglobulin subfamily.</text>
</comment>
<dbReference type="InterPro" id="IPR051802">
    <property type="entry name" value="YfhM-like"/>
</dbReference>
<keyword evidence="5" id="KW-0802">TPR repeat</keyword>
<protein>
    <submittedName>
        <fullName evidence="8">MG2 domain-containing protein</fullName>
    </submittedName>
</protein>
<dbReference type="InterPro" id="IPR000177">
    <property type="entry name" value="Apple"/>
</dbReference>
<dbReference type="Pfam" id="PF17962">
    <property type="entry name" value="bMG6"/>
    <property type="match status" value="1"/>
</dbReference>
<dbReference type="SUPFAM" id="SSF48452">
    <property type="entry name" value="TPR-like"/>
    <property type="match status" value="1"/>
</dbReference>
<keyword evidence="4" id="KW-1015">Disulfide bond</keyword>
<dbReference type="Gene3D" id="1.25.40.10">
    <property type="entry name" value="Tetratricopeptide repeat domain"/>
    <property type="match status" value="1"/>
</dbReference>
<evidence type="ECO:0000256" key="6">
    <source>
        <dbReference type="SAM" id="SignalP"/>
    </source>
</evidence>
<keyword evidence="9" id="KW-1185">Reference proteome</keyword>
<dbReference type="SMART" id="SM00223">
    <property type="entry name" value="APPLE"/>
    <property type="match status" value="1"/>
</dbReference>
<dbReference type="Pfam" id="PF00207">
    <property type="entry name" value="A2M"/>
    <property type="match status" value="1"/>
</dbReference>
<dbReference type="PROSITE" id="PS50948">
    <property type="entry name" value="PAN"/>
    <property type="match status" value="1"/>
</dbReference>
<dbReference type="Gene3D" id="2.60.40.1930">
    <property type="match status" value="1"/>
</dbReference>
<dbReference type="InterPro" id="IPR008930">
    <property type="entry name" value="Terpenoid_cyclase/PrenylTrfase"/>
</dbReference>
<dbReference type="InterPro" id="IPR003609">
    <property type="entry name" value="Pan_app"/>
</dbReference>
<dbReference type="InterPro" id="IPR001599">
    <property type="entry name" value="Macroglobln_a2"/>
</dbReference>
<evidence type="ECO:0000256" key="2">
    <source>
        <dbReference type="ARBA" id="ARBA00022729"/>
    </source>
</evidence>
<dbReference type="Pfam" id="PF21142">
    <property type="entry name" value="A2M_bMG2"/>
    <property type="match status" value="1"/>
</dbReference>
<dbReference type="InterPro" id="IPR026284">
    <property type="entry name" value="A2MG_proteobact"/>
</dbReference>
<dbReference type="SMART" id="SM01359">
    <property type="entry name" value="A2M_N_2"/>
    <property type="match status" value="1"/>
</dbReference>
<dbReference type="InterPro" id="IPR019734">
    <property type="entry name" value="TPR_rpt"/>
</dbReference>
<dbReference type="Proteomes" id="UP001215503">
    <property type="component" value="Unassembled WGS sequence"/>
</dbReference>
<dbReference type="InterPro" id="IPR049120">
    <property type="entry name" value="A2M_bMG2"/>
</dbReference>
<dbReference type="InterPro" id="IPR041246">
    <property type="entry name" value="Bact_MG10"/>
</dbReference>
<dbReference type="CDD" id="cd02891">
    <property type="entry name" value="A2M_like"/>
    <property type="match status" value="1"/>
</dbReference>
<keyword evidence="3" id="KW-0677">Repeat</keyword>
<accession>A0ABT5YNR0</accession>
<dbReference type="CDD" id="cd01100">
    <property type="entry name" value="APPLE_Factor_XI_like"/>
    <property type="match status" value="1"/>
</dbReference>
<evidence type="ECO:0000256" key="4">
    <source>
        <dbReference type="ARBA" id="ARBA00023157"/>
    </source>
</evidence>
<dbReference type="PIRSF" id="PIRSF038980">
    <property type="entry name" value="A2M_bac"/>
    <property type="match status" value="1"/>
</dbReference>
<dbReference type="Pfam" id="PF07703">
    <property type="entry name" value="A2M_BRD"/>
    <property type="match status" value="1"/>
</dbReference>
<dbReference type="InterPro" id="IPR002890">
    <property type="entry name" value="MG2"/>
</dbReference>
<sequence>MVWRLASVVAGLFVLLSLSPAEAESERRIVTIEGGDYFGFDLETVRDVTLDDCSQICLAESECRAFTYNLNAGWCFLKSDYGELRSFDGAVAGRVVEAPAPREVLARPDLSFLPEWVIDDAERYQGEVRSAREKGRDPLTLAAEGDSALQAGDANRASDFFRRALTLDPEEGAVWTKLARALLAAEPTQQVDAYELQMGATGAALGAVVQAPTRSARAEAYALLAEALVERGLFRPALESYKAGLALQEDAEMRAAFERLRAEHGFRVVDHTVDADAASPRICVQFSENLMRGRVDFTPYVTLDGAPPAAVTPQGQQLCVEGVEHGGRYRLALRPGLPSAVNEPLERQVNLDIYVRDRAPSVRFSGRAYVLPRVGTKGIPVISVNTEEVELELYRIGARGLSGAFGDNSFLSQLGDYQANRIAEETGEKLWEGTLDVRAELNEEVTSAIPIDEALPEREPGVYVLRARAQEAHTESWRPQATQWFVVSDIGLSTLMGGDGLHVFTRSLSTAGPKADVTVTLVARNNEILGEATADADGHVHFAAGLIRGAGGLAPGHLEARAEGADFALLDLSRSGFDLTDRGVEGRAAPGPVDIFLYVERGVYRPGETAHLTALVRDDAARAIEDLPLTFVMTRPDGLEDRRLLSTEAAPGAHVLDLPLVDSAMRGPWRVAVHADPEEAPIAQTEFLVEDFVPDRTEFDLTVSAEELPREGSVEVSLDGRFLYGAPAADIALEGELRIAATDRRPELPGYRFGLADEETLALREPLLDLPPTDEAGRASFDVAVRDLPATTRPLEATLVVALREAGGRAVEETMTLPIAPAGEMIGIRPAFPGDAVDEGGTAAFDLMALDAAGQPSALSGVRWELFRIERNFQWYRADGRWSYEPVEYTSRVADGTVDLTAADPTRITAPVSWGRYRLEVSSPGDTGAASSIDFTAGWYVETADADSPDLLDVSLDRAAYEIGETVRVTLSSRFAGTALVNVVGEGLLESREVEVSDGDTTIELEVTEDWSPGAYVSATVFRSSDAEAQRMPARAVGLAWLAVDSADRTLAVSFELPDIAAPRESLAVPLQVDNLPPGETAWLTVAAVDVGILNLTGFEPPEPEAWYFGQRALSMEMRDLYGSLIEGMLGETGRLRFGGGAPSGGLIGSPPTQEPVSLFTGPVQADTDGAASVDLDIPEFNGTLRLMAVAWSQNAVGQGTADLTVRDPVVITAALPRVLSPGDRSRLRLDLHNMEGPEGRYSLAVDASDHIAAGEATPAQLELGADARAAVEVPLTGVEVGQGHLTVRLTHEDGLEISQQLNITVRPAQPPVTERRVVTLEPGESLTLDGELFAGTVPDTSSVSLSVTSAGRLDLPGLLGALERFPYGCSEQMASRAMPLLYLPEVAREAGVVTEGGVEERIVDAIRTVTANQSSGGSFGLWGPGSGDLWLDAYITDFLTRARAAGQEVPRLPIRLALNNLANQLGYAGDAADEGEAIAYGLYMLARNQRAAISDLRYYADTALDQFPTPLAKAQLGAALALYGEGRRADDAFAAALADLQAEAPQDGDRRDYGSRLRDAAATLALAAEAGSEAAPLSALLEIVERERELRRSTSTQEKAWMLLAANALLAEGSDVSLEIDGESVTGPVTRRFEGERLAASPVTLTNRAERPVEALVGITSVPDAPRPANATGFTIERDYYSLEGEAVEPSAIAQNERMVVVLRVSEDRAWTSNLLVVDMLPAGFEIDSPRLVDSADIAGLPWLGDETTAAHTEFRDDRFVAAYERNARSPRSFTLAYLVRTVSPGTFAHPPAMVEDMYRPYLSALTQSGRVEVRALEASGSR</sequence>
<evidence type="ECO:0000256" key="5">
    <source>
        <dbReference type="PROSITE-ProRule" id="PRU00339"/>
    </source>
</evidence>
<gene>
    <name evidence="8" type="ORF">P2G67_11495</name>
</gene>
<feature type="chain" id="PRO_5046980697" evidence="6">
    <location>
        <begin position="24"/>
        <end position="1824"/>
    </location>
</feature>
<feature type="domain" description="Apple" evidence="7">
    <location>
        <begin position="23"/>
        <end position="91"/>
    </location>
</feature>
<reference evidence="8 9" key="1">
    <citation type="submission" date="2023-03" db="EMBL/GenBank/DDBJ databases">
        <title>Fodinicurvata sp. CAU 1616 isolated from sea sendiment.</title>
        <authorList>
            <person name="Kim W."/>
        </authorList>
    </citation>
    <scope>NUCLEOTIDE SEQUENCE [LARGE SCALE GENOMIC DNA]</scope>
    <source>
        <strain evidence="8 9">CAU 1616</strain>
    </source>
</reference>
<name>A0ABT5YNR0_9PROT</name>
<keyword evidence="2 6" id="KW-0732">Signal</keyword>
<dbReference type="Pfam" id="PF11974">
    <property type="entry name" value="bMG3"/>
    <property type="match status" value="1"/>
</dbReference>
<dbReference type="Pfam" id="PF17972">
    <property type="entry name" value="bMG5"/>
    <property type="match status" value="1"/>
</dbReference>
<dbReference type="InterPro" id="IPR011625">
    <property type="entry name" value="A2M_N_BRD"/>
</dbReference>
<dbReference type="InterPro" id="IPR021868">
    <property type="entry name" value="Alpha_2_Macroglob_MG3"/>
</dbReference>
<dbReference type="SMART" id="SM01360">
    <property type="entry name" value="A2M"/>
    <property type="match status" value="1"/>
</dbReference>
<feature type="signal peptide" evidence="6">
    <location>
        <begin position="1"/>
        <end position="23"/>
    </location>
</feature>
<evidence type="ECO:0000256" key="3">
    <source>
        <dbReference type="ARBA" id="ARBA00022737"/>
    </source>
</evidence>
<dbReference type="SUPFAM" id="SSF48239">
    <property type="entry name" value="Terpenoid cyclases/Protein prenyltransferases"/>
    <property type="match status" value="1"/>
</dbReference>
<evidence type="ECO:0000313" key="8">
    <source>
        <dbReference type="EMBL" id="MDF2096602.1"/>
    </source>
</evidence>
<dbReference type="Pfam" id="PF01835">
    <property type="entry name" value="MG2"/>
    <property type="match status" value="1"/>
</dbReference>
<dbReference type="InterPro" id="IPR011990">
    <property type="entry name" value="TPR-like_helical_dom_sf"/>
</dbReference>
<dbReference type="EMBL" id="JARHUD010000006">
    <property type="protein sequence ID" value="MDF2096602.1"/>
    <property type="molecule type" value="Genomic_DNA"/>
</dbReference>
<organism evidence="8 9">
    <name type="scientific">Aquibaculum arenosum</name>
    <dbReference type="NCBI Taxonomy" id="3032591"/>
    <lineage>
        <taxon>Bacteria</taxon>
        <taxon>Pseudomonadati</taxon>
        <taxon>Pseudomonadota</taxon>
        <taxon>Alphaproteobacteria</taxon>
        <taxon>Rhodospirillales</taxon>
        <taxon>Rhodovibrionaceae</taxon>
        <taxon>Aquibaculum</taxon>
    </lineage>
</organism>
<evidence type="ECO:0000313" key="9">
    <source>
        <dbReference type="Proteomes" id="UP001215503"/>
    </source>
</evidence>
<proteinExistence type="inferred from homology"/>
<dbReference type="PANTHER" id="PTHR40094">
    <property type="entry name" value="ALPHA-2-MACROGLOBULIN HOMOLOG"/>
    <property type="match status" value="1"/>
</dbReference>
<dbReference type="RefSeq" id="WP_275823193.1">
    <property type="nucleotide sequence ID" value="NZ_JARHUD010000006.1"/>
</dbReference>
<evidence type="ECO:0000256" key="1">
    <source>
        <dbReference type="ARBA" id="ARBA00010556"/>
    </source>
</evidence>
<evidence type="ECO:0000259" key="7">
    <source>
        <dbReference type="PROSITE" id="PS50948"/>
    </source>
</evidence>
<dbReference type="Gene3D" id="3.50.4.10">
    <property type="entry name" value="Hepatocyte Growth Factor"/>
    <property type="match status" value="1"/>
</dbReference>
<dbReference type="Gene3D" id="1.50.10.20">
    <property type="match status" value="1"/>
</dbReference>
<dbReference type="Pfam" id="PF00024">
    <property type="entry name" value="PAN_1"/>
    <property type="match status" value="1"/>
</dbReference>
<dbReference type="InterPro" id="IPR041203">
    <property type="entry name" value="Bact_A2M_MG5"/>
</dbReference>
<dbReference type="SMART" id="SM00028">
    <property type="entry name" value="TPR"/>
    <property type="match status" value="2"/>
</dbReference>